<reference evidence="8 9" key="1">
    <citation type="journal article" date="2015" name="Geomicrobiol. J.">
        <title>Caldisalinibacter kiritimatiensis gen. nov., sp. nov., a moderately thermohalophilic thiosulfate-reducing bacterium from a hypersaline microbial mat.</title>
        <authorList>
            <person name="Ben Hania W."/>
            <person name="Joseph M."/>
            <person name="Fiebig A."/>
            <person name="Bunk B."/>
            <person name="Klenk H.-P."/>
            <person name="Fardeau M.-L."/>
            <person name="Spring S."/>
        </authorList>
    </citation>
    <scope>NUCLEOTIDE SEQUENCE [LARGE SCALE GENOMIC DNA]</scope>
    <source>
        <strain evidence="8 9">L21-TH-D2</strain>
    </source>
</reference>
<sequence length="424" mass="47068">MGILIKNGYVIDIEENSVKKRDVLIEGELIKKIEENINFKEHEIIDATGLYILPGLVDMHAHFREPGYEYKETIKTGSLAAASGGYTTVFIMPNTKPCIDNVQNLIRLKNIIDRDSIINVYPIGAVSIGQKGKKLTDIKELYKNGVYGISDDGQPIMSEVLMEEAMKKANKIGIPIMTHSEDKEIVGNGCINKGKVSKELGISGISRDAENEMIKRDLKLAKRLNLKLHVCHVSTKEAINMIREAKKQGVHVTCEVTPHHFSITEDVIRDKGTIGKVNPPLRTKEDIVEIIKGLKDGTIDAIATDHAPHSKEDKELDIQKAPFGISGIEIAFSLAVTYLIKKEHLDIVDIVKLMSYNPSKIMRIDKGMIKEGSIADIAIVDLNNQYVVTESNMYSKGKNTPFLGTKLSGTVNYTIASGNIVYRR</sequence>
<dbReference type="Proteomes" id="UP000013378">
    <property type="component" value="Unassembled WGS sequence"/>
</dbReference>
<dbReference type="SUPFAM" id="SSF51556">
    <property type="entry name" value="Metallo-dependent hydrolases"/>
    <property type="match status" value="1"/>
</dbReference>
<dbReference type="OrthoDB" id="9765462at2"/>
<dbReference type="EMBL" id="ARZA01000066">
    <property type="protein sequence ID" value="EOD01299.1"/>
    <property type="molecule type" value="Genomic_DNA"/>
</dbReference>
<dbReference type="HAMAP" id="MF_00220_B">
    <property type="entry name" value="PyrC_classI_B"/>
    <property type="match status" value="1"/>
</dbReference>
<dbReference type="Gene3D" id="2.30.40.10">
    <property type="entry name" value="Urease, subunit C, domain 1"/>
    <property type="match status" value="1"/>
</dbReference>
<dbReference type="STRING" id="1304284.L21TH_0653"/>
<feature type="binding site" evidence="6">
    <location>
        <position position="309"/>
    </location>
    <ligand>
        <name>substrate</name>
    </ligand>
</feature>
<evidence type="ECO:0000256" key="6">
    <source>
        <dbReference type="HAMAP-Rule" id="MF_00220"/>
    </source>
</evidence>
<comment type="function">
    <text evidence="1 6">Catalyzes the reversible cyclization of carbamoyl aspartate to dihydroorotate.</text>
</comment>
<organism evidence="8 9">
    <name type="scientific">Caldisalinibacter kiritimatiensis</name>
    <dbReference type="NCBI Taxonomy" id="1304284"/>
    <lineage>
        <taxon>Bacteria</taxon>
        <taxon>Bacillati</taxon>
        <taxon>Bacillota</taxon>
        <taxon>Tissierellia</taxon>
        <taxon>Tissierellales</taxon>
        <taxon>Thermohalobacteraceae</taxon>
        <taxon>Caldisalinibacter</taxon>
    </lineage>
</organism>
<comment type="catalytic activity">
    <reaction evidence="6">
        <text>(S)-dihydroorotate + H2O = N-carbamoyl-L-aspartate + H(+)</text>
        <dbReference type="Rhea" id="RHEA:24296"/>
        <dbReference type="ChEBI" id="CHEBI:15377"/>
        <dbReference type="ChEBI" id="CHEBI:15378"/>
        <dbReference type="ChEBI" id="CHEBI:30864"/>
        <dbReference type="ChEBI" id="CHEBI:32814"/>
        <dbReference type="EC" id="3.5.2.3"/>
    </reaction>
</comment>
<feature type="binding site" evidence="6">
    <location>
        <position position="152"/>
    </location>
    <ligand>
        <name>Zn(2+)</name>
        <dbReference type="ChEBI" id="CHEBI:29105"/>
        <label>2</label>
    </ligand>
</feature>
<feature type="binding site" evidence="6">
    <location>
        <position position="305"/>
    </location>
    <ligand>
        <name>Zn(2+)</name>
        <dbReference type="ChEBI" id="CHEBI:29105"/>
        <label>1</label>
    </ligand>
</feature>
<comment type="pathway">
    <text evidence="6">Pyrimidine metabolism; UMP biosynthesis via de novo pathway; (S)-dihydroorotate from bicarbonate: step 3/3.</text>
</comment>
<dbReference type="InterPro" id="IPR011059">
    <property type="entry name" value="Metal-dep_hydrolase_composite"/>
</dbReference>
<dbReference type="RefSeq" id="WP_006308893.1">
    <property type="nucleotide sequence ID" value="NZ_ARZA01000066.1"/>
</dbReference>
<dbReference type="InterPro" id="IPR032466">
    <property type="entry name" value="Metal_Hydrolase"/>
</dbReference>
<evidence type="ECO:0000256" key="1">
    <source>
        <dbReference type="ARBA" id="ARBA00002368"/>
    </source>
</evidence>
<feature type="binding site" evidence="6">
    <location>
        <position position="62"/>
    </location>
    <ligand>
        <name>Zn(2+)</name>
        <dbReference type="ChEBI" id="CHEBI:29105"/>
        <label>1</label>
    </ligand>
</feature>
<accession>R1CXE7</accession>
<dbReference type="SUPFAM" id="SSF51338">
    <property type="entry name" value="Composite domain of metallo-dependent hydrolases"/>
    <property type="match status" value="1"/>
</dbReference>
<feature type="binding site" evidence="6">
    <location>
        <begin position="62"/>
        <end position="64"/>
    </location>
    <ligand>
        <name>substrate</name>
    </ligand>
</feature>
<dbReference type="InterPro" id="IPR002195">
    <property type="entry name" value="Dihydroorotase_CS"/>
</dbReference>
<feature type="binding site" evidence="6">
    <location>
        <begin position="323"/>
        <end position="324"/>
    </location>
    <ligand>
        <name>substrate</name>
    </ligand>
</feature>
<proteinExistence type="inferred from homology"/>
<evidence type="ECO:0000256" key="3">
    <source>
        <dbReference type="ARBA" id="ARBA00022723"/>
    </source>
</evidence>
<dbReference type="InterPro" id="IPR004722">
    <property type="entry name" value="DHOase"/>
</dbReference>
<evidence type="ECO:0000256" key="4">
    <source>
        <dbReference type="ARBA" id="ARBA00022801"/>
    </source>
</evidence>
<dbReference type="PANTHER" id="PTHR43668:SF2">
    <property type="entry name" value="ALLANTOINASE"/>
    <property type="match status" value="1"/>
</dbReference>
<dbReference type="PROSITE" id="PS00482">
    <property type="entry name" value="DIHYDROOROTASE_1"/>
    <property type="match status" value="1"/>
</dbReference>
<dbReference type="GO" id="GO:0004151">
    <property type="term" value="F:dihydroorotase activity"/>
    <property type="evidence" value="ECO:0007669"/>
    <property type="project" value="UniProtKB-UniRule"/>
</dbReference>
<feature type="binding site" evidence="6">
    <location>
        <position position="232"/>
    </location>
    <ligand>
        <name>Zn(2+)</name>
        <dbReference type="ChEBI" id="CHEBI:29105"/>
        <label>2</label>
    </ligand>
</feature>
<dbReference type="eggNOG" id="COG0044">
    <property type="taxonomic scope" value="Bacteria"/>
</dbReference>
<dbReference type="GO" id="GO:0044205">
    <property type="term" value="P:'de novo' UMP biosynthetic process"/>
    <property type="evidence" value="ECO:0007669"/>
    <property type="project" value="UniProtKB-UniRule"/>
</dbReference>
<dbReference type="CDD" id="cd01317">
    <property type="entry name" value="DHOase_IIa"/>
    <property type="match status" value="1"/>
</dbReference>
<name>R1CXE7_9FIRM</name>
<dbReference type="PATRIC" id="fig|1304284.3.peg.642"/>
<dbReference type="GO" id="GO:0006145">
    <property type="term" value="P:purine nucleobase catabolic process"/>
    <property type="evidence" value="ECO:0007669"/>
    <property type="project" value="TreeGrafter"/>
</dbReference>
<keyword evidence="5 6" id="KW-0665">Pyrimidine biosynthesis</keyword>
<dbReference type="Gene3D" id="3.20.20.140">
    <property type="entry name" value="Metal-dependent hydrolases"/>
    <property type="match status" value="1"/>
</dbReference>
<feature type="binding site" evidence="6">
    <location>
        <position position="94"/>
    </location>
    <ligand>
        <name>substrate</name>
    </ligand>
</feature>
<dbReference type="NCBIfam" id="TIGR00857">
    <property type="entry name" value="pyrC_multi"/>
    <property type="match status" value="1"/>
</dbReference>
<dbReference type="AlphaFoldDB" id="R1CXE7"/>
<evidence type="ECO:0000259" key="7">
    <source>
        <dbReference type="Pfam" id="PF12890"/>
    </source>
</evidence>
<feature type="active site" evidence="6">
    <location>
        <position position="305"/>
    </location>
</feature>
<feature type="domain" description="Dihydroorotase catalytic" evidence="7">
    <location>
        <begin position="51"/>
        <end position="237"/>
    </location>
</feature>
<comment type="cofactor">
    <cofactor evidence="6">
        <name>Zn(2+)</name>
        <dbReference type="ChEBI" id="CHEBI:29105"/>
    </cofactor>
    <text evidence="6">Binds 2 Zn(2+) ions per subunit.</text>
</comment>
<feature type="binding site" evidence="6">
    <location>
        <position position="278"/>
    </location>
    <ligand>
        <name>substrate</name>
    </ligand>
</feature>
<keyword evidence="4 6" id="KW-0378">Hydrolase</keyword>
<dbReference type="GO" id="GO:0005737">
    <property type="term" value="C:cytoplasm"/>
    <property type="evidence" value="ECO:0007669"/>
    <property type="project" value="TreeGrafter"/>
</dbReference>
<feature type="binding site" evidence="6">
    <location>
        <position position="179"/>
    </location>
    <ligand>
        <name>Zn(2+)</name>
        <dbReference type="ChEBI" id="CHEBI:29105"/>
        <label>2</label>
    </ligand>
</feature>
<protein>
    <recommendedName>
        <fullName evidence="6">Dihydroorotase</fullName>
        <shortName evidence="6">DHOase</shortName>
        <ecNumber evidence="6">3.5.2.3</ecNumber>
    </recommendedName>
</protein>
<dbReference type="InterPro" id="IPR050138">
    <property type="entry name" value="DHOase/Allantoinase_Hydrolase"/>
</dbReference>
<keyword evidence="9" id="KW-1185">Reference proteome</keyword>
<dbReference type="PROSITE" id="PS00483">
    <property type="entry name" value="DIHYDROOROTASE_2"/>
    <property type="match status" value="1"/>
</dbReference>
<evidence type="ECO:0000256" key="2">
    <source>
        <dbReference type="ARBA" id="ARBA00010286"/>
    </source>
</evidence>
<dbReference type="InterPro" id="IPR024403">
    <property type="entry name" value="DHOase_cat"/>
</dbReference>
<evidence type="ECO:0000313" key="9">
    <source>
        <dbReference type="Proteomes" id="UP000013378"/>
    </source>
</evidence>
<comment type="caution">
    <text evidence="8">The sequence shown here is derived from an EMBL/GenBank/DDBJ whole genome shotgun (WGS) entry which is preliminary data.</text>
</comment>
<evidence type="ECO:0000256" key="5">
    <source>
        <dbReference type="ARBA" id="ARBA00022975"/>
    </source>
</evidence>
<dbReference type="Pfam" id="PF12890">
    <property type="entry name" value="DHOase"/>
    <property type="match status" value="1"/>
</dbReference>
<feature type="binding site" evidence="6">
    <location>
        <position position="152"/>
    </location>
    <ligand>
        <name>Zn(2+)</name>
        <dbReference type="ChEBI" id="CHEBI:29105"/>
        <label>1</label>
    </ligand>
</feature>
<feature type="binding site" evidence="6">
    <location>
        <position position="60"/>
    </location>
    <ligand>
        <name>Zn(2+)</name>
        <dbReference type="ChEBI" id="CHEBI:29105"/>
        <label>1</label>
    </ligand>
</feature>
<keyword evidence="6" id="KW-0862">Zinc</keyword>
<dbReference type="GO" id="GO:0008270">
    <property type="term" value="F:zinc ion binding"/>
    <property type="evidence" value="ECO:0007669"/>
    <property type="project" value="UniProtKB-UniRule"/>
</dbReference>
<dbReference type="UniPathway" id="UPA00070">
    <property type="reaction ID" value="UER00117"/>
</dbReference>
<evidence type="ECO:0000313" key="8">
    <source>
        <dbReference type="EMBL" id="EOD01299.1"/>
    </source>
</evidence>
<dbReference type="EC" id="3.5.2.3" evidence="6"/>
<comment type="similarity">
    <text evidence="2 6">Belongs to the metallo-dependent hydrolases superfamily. DHOase family. Class I DHOase subfamily.</text>
</comment>
<dbReference type="GO" id="GO:0004038">
    <property type="term" value="F:allantoinase activity"/>
    <property type="evidence" value="ECO:0007669"/>
    <property type="project" value="TreeGrafter"/>
</dbReference>
<keyword evidence="3 6" id="KW-0479">Metal-binding</keyword>
<gene>
    <name evidence="6" type="primary">pyrC</name>
    <name evidence="8" type="ORF">L21TH_0653</name>
</gene>
<dbReference type="PANTHER" id="PTHR43668">
    <property type="entry name" value="ALLANTOINASE"/>
    <property type="match status" value="1"/>
</dbReference>